<feature type="transmembrane region" description="Helical" evidence="1">
    <location>
        <begin position="12"/>
        <end position="33"/>
    </location>
</feature>
<sequence>MDFRFLTSKLTPVVIFVVSIICFVFFLILYNILNRGITTYKHSRACLPPTTPLVFTTPMPTQSLLSHEAYTAMQAFSSLGITTKREHHYYMFVGTYKKMPALKNIDFIKWGLNYFHDTESLIICAQICQYFTDKSQTQAVLIQKLNETNDISFFMEPAIFNLVLYHADSISDKPAFLKKLQKKAYALSIFWGCVLKHSSNCANYVTRSMKHASILTS</sequence>
<name>A0ABR2JDE8_9EUKA</name>
<evidence type="ECO:0000313" key="2">
    <source>
        <dbReference type="EMBL" id="KAK8875582.1"/>
    </source>
</evidence>
<protein>
    <submittedName>
        <fullName evidence="2">Uncharacterized protein</fullName>
    </submittedName>
</protein>
<gene>
    <name evidence="2" type="ORF">M9Y10_005751</name>
</gene>
<evidence type="ECO:0000256" key="1">
    <source>
        <dbReference type="SAM" id="Phobius"/>
    </source>
</evidence>
<dbReference type="EMBL" id="JAPFFF010000012">
    <property type="protein sequence ID" value="KAK8875582.1"/>
    <property type="molecule type" value="Genomic_DNA"/>
</dbReference>
<reference evidence="2 3" key="1">
    <citation type="submission" date="2024-04" db="EMBL/GenBank/DDBJ databases">
        <title>Tritrichomonas musculus Genome.</title>
        <authorList>
            <person name="Alves-Ferreira E."/>
            <person name="Grigg M."/>
            <person name="Lorenzi H."/>
            <person name="Galac M."/>
        </authorList>
    </citation>
    <scope>NUCLEOTIDE SEQUENCE [LARGE SCALE GENOMIC DNA]</scope>
    <source>
        <strain evidence="2 3">EAF2021</strain>
    </source>
</reference>
<keyword evidence="3" id="KW-1185">Reference proteome</keyword>
<keyword evidence="1" id="KW-1133">Transmembrane helix</keyword>
<accession>A0ABR2JDE8</accession>
<evidence type="ECO:0000313" key="3">
    <source>
        <dbReference type="Proteomes" id="UP001470230"/>
    </source>
</evidence>
<organism evidence="2 3">
    <name type="scientific">Tritrichomonas musculus</name>
    <dbReference type="NCBI Taxonomy" id="1915356"/>
    <lineage>
        <taxon>Eukaryota</taxon>
        <taxon>Metamonada</taxon>
        <taxon>Parabasalia</taxon>
        <taxon>Tritrichomonadida</taxon>
        <taxon>Tritrichomonadidae</taxon>
        <taxon>Tritrichomonas</taxon>
    </lineage>
</organism>
<keyword evidence="1" id="KW-0472">Membrane</keyword>
<keyword evidence="1" id="KW-0812">Transmembrane</keyword>
<comment type="caution">
    <text evidence="2">The sequence shown here is derived from an EMBL/GenBank/DDBJ whole genome shotgun (WGS) entry which is preliminary data.</text>
</comment>
<dbReference type="Proteomes" id="UP001470230">
    <property type="component" value="Unassembled WGS sequence"/>
</dbReference>
<proteinExistence type="predicted"/>